<dbReference type="Gene3D" id="1.20.5.190">
    <property type="match status" value="1"/>
</dbReference>
<feature type="region of interest" description="Disordered" evidence="1">
    <location>
        <begin position="1"/>
        <end position="22"/>
    </location>
</feature>
<evidence type="ECO:0000313" key="2">
    <source>
        <dbReference type="EMBL" id="TPX62424.1"/>
    </source>
</evidence>
<evidence type="ECO:0000313" key="3">
    <source>
        <dbReference type="Proteomes" id="UP000320333"/>
    </source>
</evidence>
<feature type="region of interest" description="Disordered" evidence="1">
    <location>
        <begin position="651"/>
        <end position="674"/>
    </location>
</feature>
<dbReference type="Proteomes" id="UP000320333">
    <property type="component" value="Unassembled WGS sequence"/>
</dbReference>
<name>A0A507EF28_9FUNG</name>
<protein>
    <submittedName>
        <fullName evidence="2">Uncharacterized protein</fullName>
    </submittedName>
</protein>
<comment type="caution">
    <text evidence="2">The sequence shown here is derived from an EMBL/GenBank/DDBJ whole genome shotgun (WGS) entry which is preliminary data.</text>
</comment>
<sequence length="690" mass="78678">MDPQSDHPALPPMPTPSSLGHRLTSAASDYYRSQSLVPSDFLPDNKQPASSILGAISNNPDSNIVAQLCGFDPLDLLDTVDFPNDRYERLLRISKEARQLAMRHEEIPLSQADDDFIEPVPTILTADISRPITTTSTGAASNSSHESSLLNAVLEPTTKFLLDTKEGIRVEQITAEAASEALTEAKLKERQVLKEQLSRSAASIVIQSLFRGFLIRRKYIAVKYHRLTIKSHDTESKKVTNGLPGVVDLTIQERLIERFKRFSIIFESQMNFLPDFPYFCAAKIQATFRMAMLKRKWATLQALTVEEKAGIIGTETKNAIIHYAQRANYKVSTYVKAVVRIQKFWRSYSSKKIFKFYRNLIKFRESGNPAMLLKYVNPKESKLIDAASSTHVRFRLGGTSFPPTIYYKIFVHCKLVDMNSFSPRDYTKLKQKTPREMFLKGPREADVNADGWYQRFENNGWRPIVQRNWREEQMDEVVCKTAQKVVPFHHLKLKRRQQVERLKKLKKLEWMTKLYEEGRKLGHSDPILQTVENDEKVIFSNEQELLDAMATLESEVEHEFLTKWSEALDFDSYCDNWLELSTTGKSEDFKSLKAALADAPFKNPNSHDIKLAHDFAAAPASQAHDDKSDVLAEINLFKKLAADHLSGASDEHSGVVAEECDSGRKPRPWSGRSNKSLENLFLTDYRTDEI</sequence>
<dbReference type="PROSITE" id="PS50096">
    <property type="entry name" value="IQ"/>
    <property type="match status" value="2"/>
</dbReference>
<proteinExistence type="predicted"/>
<evidence type="ECO:0000256" key="1">
    <source>
        <dbReference type="SAM" id="MobiDB-lite"/>
    </source>
</evidence>
<dbReference type="PANTHER" id="PTHR33504">
    <property type="entry name" value="NADH DEHYDROGENASE (UBIQUINONE) 1 BETA SUBCOMPLEX, 4"/>
    <property type="match status" value="1"/>
</dbReference>
<dbReference type="OrthoDB" id="10253073at2759"/>
<dbReference type="AlphaFoldDB" id="A0A507EF28"/>
<accession>A0A507EF28</accession>
<keyword evidence="3" id="KW-1185">Reference proteome</keyword>
<dbReference type="SMART" id="SM00015">
    <property type="entry name" value="IQ"/>
    <property type="match status" value="2"/>
</dbReference>
<dbReference type="InterPro" id="IPR000048">
    <property type="entry name" value="IQ_motif_EF-hand-BS"/>
</dbReference>
<organism evidence="2 3">
    <name type="scientific">Chytriomyces confervae</name>
    <dbReference type="NCBI Taxonomy" id="246404"/>
    <lineage>
        <taxon>Eukaryota</taxon>
        <taxon>Fungi</taxon>
        <taxon>Fungi incertae sedis</taxon>
        <taxon>Chytridiomycota</taxon>
        <taxon>Chytridiomycota incertae sedis</taxon>
        <taxon>Chytridiomycetes</taxon>
        <taxon>Chytridiales</taxon>
        <taxon>Chytriomycetaceae</taxon>
        <taxon>Chytriomyces</taxon>
    </lineage>
</organism>
<gene>
    <name evidence="2" type="ORF">CcCBS67573_g08837</name>
</gene>
<dbReference type="EMBL" id="QEAP01000645">
    <property type="protein sequence ID" value="TPX62424.1"/>
    <property type="molecule type" value="Genomic_DNA"/>
</dbReference>
<reference evidence="2 3" key="1">
    <citation type="journal article" date="2019" name="Sci. Rep.">
        <title>Comparative genomics of chytrid fungi reveal insights into the obligate biotrophic and pathogenic lifestyle of Synchytrium endobioticum.</title>
        <authorList>
            <person name="van de Vossenberg B.T.L.H."/>
            <person name="Warris S."/>
            <person name="Nguyen H.D.T."/>
            <person name="van Gent-Pelzer M.P.E."/>
            <person name="Joly D.L."/>
            <person name="van de Geest H.C."/>
            <person name="Bonants P.J.M."/>
            <person name="Smith D.S."/>
            <person name="Levesque C.A."/>
            <person name="van der Lee T.A.J."/>
        </authorList>
    </citation>
    <scope>NUCLEOTIDE SEQUENCE [LARGE SCALE GENOMIC DNA]</scope>
    <source>
        <strain evidence="2 3">CBS 675.73</strain>
    </source>
</reference>
<dbReference type="Pfam" id="PF00612">
    <property type="entry name" value="IQ"/>
    <property type="match status" value="2"/>
</dbReference>
<dbReference type="PANTHER" id="PTHR33504:SF2">
    <property type="entry name" value="PROTEIN MFI"/>
    <property type="match status" value="1"/>
</dbReference>